<dbReference type="Proteomes" id="UP001219037">
    <property type="component" value="Chromosome"/>
</dbReference>
<evidence type="ECO:0000313" key="3">
    <source>
        <dbReference type="Proteomes" id="UP001219037"/>
    </source>
</evidence>
<dbReference type="InterPro" id="IPR036388">
    <property type="entry name" value="WH-like_DNA-bd_sf"/>
</dbReference>
<evidence type="ECO:0000256" key="1">
    <source>
        <dbReference type="ARBA" id="ARBA00006479"/>
    </source>
</evidence>
<dbReference type="PROSITE" id="PS01125">
    <property type="entry name" value="ROK"/>
    <property type="match status" value="1"/>
</dbReference>
<sequence length="409" mass="41839">MSQVAEVQQAGELSQASGSVIPTVVAPSSAGALFQLLRDGRPRTRADLAAATGFARSTIAARVEELLGIGLIAPTGPSSSTGGRPPATFAFNPETRSVLAVDVGVTHARVAVTDLNGRILVQHEQELDITSGPENVLDAVAETAEGLLASVGREIGELLGVGVGVPGPVEFDTGRPTSPPIMPGWDGFDIPGYLRQRFPVPILVDNDVNVMALGEHAAVHPDVANMMFVKVATGVGSGLISGGLLQRGAQGAAGDLGHIAVPDGDESLCRCGNVGCLEAAASGPAIARKLRDQGFDQLGHAELLDLVAEGEPKALQAVRHAGRQIGSVLAGCVNLLNPSVIVIGGSMALAGDQLLAGIREKIYSRSLPLATQHLRIVGSSTHGRAGVLGASALVTQQMLAAERINALVS</sequence>
<dbReference type="Gene3D" id="1.10.10.10">
    <property type="entry name" value="Winged helix-like DNA-binding domain superfamily/Winged helix DNA-binding domain"/>
    <property type="match status" value="1"/>
</dbReference>
<dbReference type="InterPro" id="IPR036390">
    <property type="entry name" value="WH_DNA-bd_sf"/>
</dbReference>
<dbReference type="SUPFAM" id="SSF46785">
    <property type="entry name" value="Winged helix' DNA-binding domain"/>
    <property type="match status" value="1"/>
</dbReference>
<dbReference type="SUPFAM" id="SSF53067">
    <property type="entry name" value="Actin-like ATPase domain"/>
    <property type="match status" value="1"/>
</dbReference>
<dbReference type="PANTHER" id="PTHR18964">
    <property type="entry name" value="ROK (REPRESSOR, ORF, KINASE) FAMILY"/>
    <property type="match status" value="1"/>
</dbReference>
<name>A0ABY8H8W9_9MICC</name>
<dbReference type="InterPro" id="IPR043129">
    <property type="entry name" value="ATPase_NBD"/>
</dbReference>
<reference evidence="2 3" key="1">
    <citation type="submission" date="2023-04" db="EMBL/GenBank/DDBJ databases">
        <title>Funneling lignin-derived compounds into biodiesel using alkali-halophilic Citricoccus sp. P2.</title>
        <authorList>
            <person name="Luo C.-B."/>
        </authorList>
    </citation>
    <scope>NUCLEOTIDE SEQUENCE [LARGE SCALE GENOMIC DNA]</scope>
    <source>
        <strain evidence="2 3">P2</strain>
    </source>
</reference>
<keyword evidence="3" id="KW-1185">Reference proteome</keyword>
<dbReference type="EMBL" id="CP121252">
    <property type="protein sequence ID" value="WFP17088.1"/>
    <property type="molecule type" value="Genomic_DNA"/>
</dbReference>
<dbReference type="PANTHER" id="PTHR18964:SF173">
    <property type="entry name" value="GLUCOKINASE"/>
    <property type="match status" value="1"/>
</dbReference>
<comment type="similarity">
    <text evidence="1">Belongs to the ROK (NagC/XylR) family.</text>
</comment>
<gene>
    <name evidence="2" type="ORF">P8192_02885</name>
</gene>
<dbReference type="InterPro" id="IPR049874">
    <property type="entry name" value="ROK_cs"/>
</dbReference>
<dbReference type="Pfam" id="PF00480">
    <property type="entry name" value="ROK"/>
    <property type="match status" value="1"/>
</dbReference>
<organism evidence="2 3">
    <name type="scientific">Citricoccus muralis</name>
    <dbReference type="NCBI Taxonomy" id="169134"/>
    <lineage>
        <taxon>Bacteria</taxon>
        <taxon>Bacillati</taxon>
        <taxon>Actinomycetota</taxon>
        <taxon>Actinomycetes</taxon>
        <taxon>Micrococcales</taxon>
        <taxon>Micrococcaceae</taxon>
        <taxon>Citricoccus</taxon>
    </lineage>
</organism>
<dbReference type="InterPro" id="IPR000600">
    <property type="entry name" value="ROK"/>
</dbReference>
<accession>A0ABY8H8W9</accession>
<dbReference type="Gene3D" id="3.30.420.40">
    <property type="match status" value="2"/>
</dbReference>
<proteinExistence type="inferred from homology"/>
<evidence type="ECO:0000313" key="2">
    <source>
        <dbReference type="EMBL" id="WFP17088.1"/>
    </source>
</evidence>
<protein>
    <submittedName>
        <fullName evidence="2">ROK family protein</fullName>
    </submittedName>
</protein>
<dbReference type="RefSeq" id="WP_278158355.1">
    <property type="nucleotide sequence ID" value="NZ_CP121252.1"/>
</dbReference>